<dbReference type="GO" id="GO:0016491">
    <property type="term" value="F:oxidoreductase activity"/>
    <property type="evidence" value="ECO:0007669"/>
    <property type="project" value="InterPro"/>
</dbReference>
<organism evidence="1 2">
    <name type="scientific">Sphingomonas ginkgonis</name>
    <dbReference type="NCBI Taxonomy" id="2315330"/>
    <lineage>
        <taxon>Bacteria</taxon>
        <taxon>Pseudomonadati</taxon>
        <taxon>Pseudomonadota</taxon>
        <taxon>Alphaproteobacteria</taxon>
        <taxon>Sphingomonadales</taxon>
        <taxon>Sphingomonadaceae</taxon>
        <taxon>Sphingomonas</taxon>
    </lineage>
</organism>
<protein>
    <recommendedName>
        <fullName evidence="3">Diiron oxygenase</fullName>
    </recommendedName>
</protein>
<dbReference type="AlphaFoldDB" id="A0A429V954"/>
<dbReference type="InterPro" id="IPR012348">
    <property type="entry name" value="RNR-like"/>
</dbReference>
<dbReference type="SUPFAM" id="SSF47240">
    <property type="entry name" value="Ferritin-like"/>
    <property type="match status" value="1"/>
</dbReference>
<accession>A0A429V954</accession>
<evidence type="ECO:0008006" key="3">
    <source>
        <dbReference type="Google" id="ProtNLM"/>
    </source>
</evidence>
<dbReference type="EMBL" id="RWJF01000001">
    <property type="protein sequence ID" value="RST30468.1"/>
    <property type="molecule type" value="Genomic_DNA"/>
</dbReference>
<sequence length="301" mass="33538">MFHDFTYERTLASSLKAAWAIDDVLREDQELDFSRPMLPDSLARTAGLAMLDPAGRRLLNQIAAHEYLCMFGLVEEFILPFLFDHARPVLSGDDWRVRAIINFASEEAKHIQLFKRFHAAFVRGFPVRPQMIGPADAIGAEVLRHDPLAVALVILMIEWMTQGHYLGAIRDDGGIDPLFKSLLRHHWMEEAQHAKIDTLIVEALAEGRSEAQLDAALDEFFAIGGFLDAGLATQAGFNLDALEAVTGRPVADRDALLQQQHQAARWTYLGSGMVHPRFVETIESLSPALARRVADAAPMFV</sequence>
<evidence type="ECO:0000313" key="1">
    <source>
        <dbReference type="EMBL" id="RST30468.1"/>
    </source>
</evidence>
<comment type="caution">
    <text evidence="1">The sequence shown here is derived from an EMBL/GenBank/DDBJ whole genome shotgun (WGS) entry which is preliminary data.</text>
</comment>
<keyword evidence="2" id="KW-1185">Reference proteome</keyword>
<gene>
    <name evidence="1" type="ORF">HMF7854_06210</name>
</gene>
<dbReference type="Gene3D" id="1.10.620.20">
    <property type="entry name" value="Ribonucleotide Reductase, subunit A"/>
    <property type="match status" value="1"/>
</dbReference>
<dbReference type="RefSeq" id="WP_126718301.1">
    <property type="nucleotide sequence ID" value="NZ_RWJF01000001.1"/>
</dbReference>
<dbReference type="InterPro" id="IPR009078">
    <property type="entry name" value="Ferritin-like_SF"/>
</dbReference>
<dbReference type="OrthoDB" id="571340at2"/>
<reference evidence="1 2" key="1">
    <citation type="submission" date="2018-12" db="EMBL/GenBank/DDBJ databases">
        <title>Sphingomonas sp. HMF7854 Genome sequencing and assembly.</title>
        <authorList>
            <person name="Cha I."/>
            <person name="Kang H."/>
            <person name="Kim H."/>
            <person name="Kang J."/>
            <person name="Joh K."/>
        </authorList>
    </citation>
    <scope>NUCLEOTIDE SEQUENCE [LARGE SCALE GENOMIC DNA]</scope>
    <source>
        <strain evidence="1 2">HMF7854</strain>
    </source>
</reference>
<dbReference type="Pfam" id="PF11583">
    <property type="entry name" value="AurF"/>
    <property type="match status" value="1"/>
</dbReference>
<dbReference type="Proteomes" id="UP000274661">
    <property type="component" value="Unassembled WGS sequence"/>
</dbReference>
<proteinExistence type="predicted"/>
<evidence type="ECO:0000313" key="2">
    <source>
        <dbReference type="Proteomes" id="UP000274661"/>
    </source>
</evidence>
<name>A0A429V954_9SPHN</name>
<dbReference type="InterPro" id="IPR025859">
    <property type="entry name" value="AurF/CmlI"/>
</dbReference>